<name>A0A401SEJ7_CHIPU</name>
<dbReference type="InterPro" id="IPR035437">
    <property type="entry name" value="SNase_OB-fold_sf"/>
</dbReference>
<dbReference type="InterPro" id="IPR002999">
    <property type="entry name" value="Tudor"/>
</dbReference>
<dbReference type="STRING" id="137246.A0A401SEJ7"/>
<feature type="compositionally biased region" description="Basic and acidic residues" evidence="15">
    <location>
        <begin position="765"/>
        <end position="781"/>
    </location>
</feature>
<evidence type="ECO:0000259" key="16">
    <source>
        <dbReference type="PROSITE" id="PS50304"/>
    </source>
</evidence>
<feature type="domain" description="Tudor" evidence="16">
    <location>
        <begin position="621"/>
        <end position="680"/>
    </location>
</feature>
<feature type="region of interest" description="Disordered" evidence="15">
    <location>
        <begin position="762"/>
        <end position="784"/>
    </location>
</feature>
<evidence type="ECO:0000256" key="11">
    <source>
        <dbReference type="ARBA" id="ARBA00023242"/>
    </source>
</evidence>
<evidence type="ECO:0000256" key="4">
    <source>
        <dbReference type="ARBA" id="ARBA00022490"/>
    </source>
</evidence>
<evidence type="ECO:0000313" key="17">
    <source>
        <dbReference type="EMBL" id="GCC28750.1"/>
    </source>
</evidence>
<evidence type="ECO:0000256" key="10">
    <source>
        <dbReference type="ARBA" id="ARBA00022871"/>
    </source>
</evidence>
<evidence type="ECO:0000256" key="3">
    <source>
        <dbReference type="ARBA" id="ARBA00022473"/>
    </source>
</evidence>
<keyword evidence="6" id="KW-0677">Repeat</keyword>
<keyword evidence="5" id="KW-0479">Metal-binding</keyword>
<comment type="caution">
    <text evidence="17">The sequence shown here is derived from an EMBL/GenBank/DDBJ whole genome shotgun (WGS) entry which is preliminary data.</text>
</comment>
<comment type="subunit">
    <text evidence="13">Interacts with MXD1, MXD3, MXD4, MXI1 and PIWIL1. Self-associates.</text>
</comment>
<dbReference type="Proteomes" id="UP000287033">
    <property type="component" value="Unassembled WGS sequence"/>
</dbReference>
<dbReference type="OrthoDB" id="5800423at2759"/>
<dbReference type="InterPro" id="IPR047850">
    <property type="entry name" value="RNF17-like_TUDOR_rpt5"/>
</dbReference>
<evidence type="ECO:0000313" key="18">
    <source>
        <dbReference type="Proteomes" id="UP000287033"/>
    </source>
</evidence>
<dbReference type="Gene3D" id="2.40.50.90">
    <property type="match status" value="4"/>
</dbReference>
<organism evidence="17 18">
    <name type="scientific">Chiloscyllium punctatum</name>
    <name type="common">Brownbanded bambooshark</name>
    <name type="synonym">Hemiscyllium punctatum</name>
    <dbReference type="NCBI Taxonomy" id="137246"/>
    <lineage>
        <taxon>Eukaryota</taxon>
        <taxon>Metazoa</taxon>
        <taxon>Chordata</taxon>
        <taxon>Craniata</taxon>
        <taxon>Vertebrata</taxon>
        <taxon>Chondrichthyes</taxon>
        <taxon>Elasmobranchii</taxon>
        <taxon>Galeomorphii</taxon>
        <taxon>Galeoidea</taxon>
        <taxon>Orectolobiformes</taxon>
        <taxon>Hemiscylliidae</taxon>
        <taxon>Chiloscyllium</taxon>
    </lineage>
</organism>
<dbReference type="Pfam" id="PF00567">
    <property type="entry name" value="TUDOR"/>
    <property type="match status" value="4"/>
</dbReference>
<dbReference type="InterPro" id="IPR047845">
    <property type="entry name" value="RNF17-like_TUDOR_rpt1"/>
</dbReference>
<keyword evidence="4" id="KW-0963">Cytoplasm</keyword>
<evidence type="ECO:0000256" key="6">
    <source>
        <dbReference type="ARBA" id="ARBA00022737"/>
    </source>
</evidence>
<accession>A0A401SEJ7</accession>
<evidence type="ECO:0000256" key="12">
    <source>
        <dbReference type="ARBA" id="ARBA00057086"/>
    </source>
</evidence>
<dbReference type="InterPro" id="IPR047847">
    <property type="entry name" value="RNF17-like_TUDOR_rpt2"/>
</dbReference>
<dbReference type="GO" id="GO:0005737">
    <property type="term" value="C:cytoplasm"/>
    <property type="evidence" value="ECO:0007669"/>
    <property type="project" value="UniProtKB-SubCell"/>
</dbReference>
<evidence type="ECO:0000256" key="2">
    <source>
        <dbReference type="ARBA" id="ARBA00004496"/>
    </source>
</evidence>
<keyword evidence="9" id="KW-0862">Zinc</keyword>
<gene>
    <name evidence="17" type="ORF">chiPu_0007184</name>
</gene>
<dbReference type="GO" id="GO:0007283">
    <property type="term" value="P:spermatogenesis"/>
    <property type="evidence" value="ECO:0007669"/>
    <property type="project" value="UniProtKB-KW"/>
</dbReference>
<keyword evidence="10" id="KW-0744">Spermatogenesis</keyword>
<dbReference type="SUPFAM" id="SSF63748">
    <property type="entry name" value="Tudor/PWWP/MBT"/>
    <property type="match status" value="4"/>
</dbReference>
<evidence type="ECO:0000256" key="14">
    <source>
        <dbReference type="ARBA" id="ARBA00072636"/>
    </source>
</evidence>
<comment type="subcellular location">
    <subcellularLocation>
        <location evidence="2">Cytoplasm</location>
    </subcellularLocation>
    <subcellularLocation>
        <location evidence="1">Nucleus</location>
    </subcellularLocation>
</comment>
<dbReference type="EMBL" id="BEZZ01000218">
    <property type="protein sequence ID" value="GCC28750.1"/>
    <property type="molecule type" value="Genomic_DNA"/>
</dbReference>
<dbReference type="CDD" id="cd20418">
    <property type="entry name" value="Tudor_TDRD4_rpt5"/>
    <property type="match status" value="1"/>
</dbReference>
<protein>
    <recommendedName>
        <fullName evidence="14">RING finger protein 17</fullName>
    </recommendedName>
</protein>
<dbReference type="PANTHER" id="PTHR16442:SF1">
    <property type="entry name" value="RING FINGER PROTEIN 17"/>
    <property type="match status" value="1"/>
</dbReference>
<dbReference type="GO" id="GO:0005634">
    <property type="term" value="C:nucleus"/>
    <property type="evidence" value="ECO:0007669"/>
    <property type="project" value="UniProtKB-SubCell"/>
</dbReference>
<sequence>LQIQSGVVMVGLANLGKIELGSEKFVTSMMENKLKNEFGKMTKQNGSLGGQHLASHRMESYEKKQKVDSLMYHDMNITQLGASPTVWEKSSLRCRNRLSILSKDADVVVEEIVEDDNTSERIIVNSSIFRAWCRGIITELVPQGNIDKANNTTKYQITDLAALRVFILDFGHSEIFVLPGTDNPLKKLEDGVDTYTCVSDLNQCVRKLIPQMKGALNYIPPLAIKCSLKDIVPANPSNCWSVEARNEFTRIVDNKAVQMIVLGEDGDKLLVDLKKPPMDKMESDVPVSLRDALVFLELARFVSEYSIPMPNLETNQLTMQYCPPVKPPFLKEIEIMITHVNDPLDFYIQLMDSVDLLILTRNMFEFYTGKDVSLEILCPFVGQACAALFDDGGWYRCQISGLPGHREVDVKYVDYGNTARIPVTNTRKLKEDFLTLPIQALQCRLSNVEPINSTEGWNDCAKERFQYLTLNKCMWCHITCESWGDSLSVQLSAPDLNGTKACINNILVEENLACFTKNYFTDNVEHNNKALMTSTKQINEAGIISVHDSVSNCQQLEEVDISGTVSSGNAFDYGQQVDVKVTFVASPSSIFVQMLVSQCRLKDLQEEMKVAYSSLEHEVVEWEESMDCALLAFEHREWRRGKVTKVISDKFVEVFCYDFGNKETISISMIRQLKEEFRFEPLALECSLSHIRPAGGSLNWTATSCDFLEEILIGRSVLINIEESSSKSPVPVKLYAKDEIEQFINIAQYLVKKGLALPQKISTTPDDRAKHADVKQSDKEQSAGQATEIGYQILNNHENHLSSKKTYKPAVLPNVDIFNVEVTGVDDNGIIYGIAVSMKEQFTMLSSAIQTSFKVLPLLKPYCYSKREGCIVKGSDTLWYRAKILEVIGGSVKVQYVDRGYTETIPQCHVYPVLMYPDIPELCLPFQLFGVDPVGNKWQEDAIDTLRELLYQRNLEVEVMVQPGNGIQTLLADLHFDGISVSSFMILHNHALKKEKASVTFMKFCPNLNDGNEPEESWDLMHEDLLASRFETFMVPEYDYPLLPLPGKVFPVTVKHLETPNQVYISIGSRRDVESDTDTDDSGISYEPEDDLEQALRDLNQNAEALPLLSDFRSEMPCLAEYSDGRWYRAKVLSLDKVQPLKILVQHVDFGSTASLPHFRLRQIPARLVQYPVRAIKVKLAGFKPPALMNNVDRIAYSPEWSMEALWTIMDIVQGNQLTAFLVVSYLIKSSESLTYAVKQS</sequence>
<comment type="function">
    <text evidence="12">Seems to be involved in regulation of transcriptional activity of MYC. In vitro, inhibits DNA-binding activity of Mad-MAX heterodimers. Can recruit Mad transcriptional repressors (MXD1, MXD3, MXD4 and MXI1) to the cytoplasm. May be involved in spermiogenesis.</text>
</comment>
<evidence type="ECO:0000256" key="8">
    <source>
        <dbReference type="ARBA" id="ARBA00022782"/>
    </source>
</evidence>
<feature type="non-terminal residue" evidence="17">
    <location>
        <position position="1"/>
    </location>
</feature>
<dbReference type="InterPro" id="IPR047849">
    <property type="entry name" value="RNF17-like_TUDOR_rpt4"/>
</dbReference>
<dbReference type="CDD" id="cd20414">
    <property type="entry name" value="Tudor_TDRD4_rpt1"/>
    <property type="match status" value="1"/>
</dbReference>
<evidence type="ECO:0000256" key="15">
    <source>
        <dbReference type="SAM" id="MobiDB-lite"/>
    </source>
</evidence>
<evidence type="ECO:0000256" key="5">
    <source>
        <dbReference type="ARBA" id="ARBA00022723"/>
    </source>
</evidence>
<keyword evidence="8" id="KW-0221">Differentiation</keyword>
<dbReference type="SUPFAM" id="SSF50199">
    <property type="entry name" value="Staphylococcal nuclease"/>
    <property type="match status" value="1"/>
</dbReference>
<feature type="domain" description="Tudor" evidence="16">
    <location>
        <begin position="378"/>
        <end position="436"/>
    </location>
</feature>
<keyword evidence="11" id="KW-0539">Nucleus</keyword>
<feature type="domain" description="Tudor" evidence="16">
    <location>
        <begin position="1111"/>
        <end position="1171"/>
    </location>
</feature>
<dbReference type="FunFam" id="2.30.30.140:FF:000114">
    <property type="entry name" value="RING finger protein 17"/>
    <property type="match status" value="1"/>
</dbReference>
<evidence type="ECO:0000256" key="13">
    <source>
        <dbReference type="ARBA" id="ARBA00062119"/>
    </source>
</evidence>
<dbReference type="CDD" id="cd20417">
    <property type="entry name" value="Tudor_TDRD4_rpt4"/>
    <property type="match status" value="1"/>
</dbReference>
<dbReference type="SMART" id="SM00333">
    <property type="entry name" value="TUDOR"/>
    <property type="match status" value="4"/>
</dbReference>
<dbReference type="Gene3D" id="2.30.30.140">
    <property type="match status" value="4"/>
</dbReference>
<evidence type="ECO:0000256" key="9">
    <source>
        <dbReference type="ARBA" id="ARBA00022833"/>
    </source>
</evidence>
<dbReference type="GO" id="GO:0030154">
    <property type="term" value="P:cell differentiation"/>
    <property type="evidence" value="ECO:0007669"/>
    <property type="project" value="UniProtKB-KW"/>
</dbReference>
<dbReference type="OMA" id="XFRSQSP"/>
<reference evidence="17 18" key="1">
    <citation type="journal article" date="2018" name="Nat. Ecol. Evol.">
        <title>Shark genomes provide insights into elasmobranch evolution and the origin of vertebrates.</title>
        <authorList>
            <person name="Hara Y"/>
            <person name="Yamaguchi K"/>
            <person name="Onimaru K"/>
            <person name="Kadota M"/>
            <person name="Koyanagi M"/>
            <person name="Keeley SD"/>
            <person name="Tatsumi K"/>
            <person name="Tanaka K"/>
            <person name="Motone F"/>
            <person name="Kageyama Y"/>
            <person name="Nozu R"/>
            <person name="Adachi N"/>
            <person name="Nishimura O"/>
            <person name="Nakagawa R"/>
            <person name="Tanegashima C"/>
            <person name="Kiyatake I"/>
            <person name="Matsumoto R"/>
            <person name="Murakumo K"/>
            <person name="Nishida K"/>
            <person name="Terakita A"/>
            <person name="Kuratani S"/>
            <person name="Sato K"/>
            <person name="Hyodo S Kuraku.S."/>
        </authorList>
    </citation>
    <scope>NUCLEOTIDE SEQUENCE [LARGE SCALE GENOMIC DNA]</scope>
</reference>
<keyword evidence="3" id="KW-0217">Developmental protein</keyword>
<dbReference type="PANTHER" id="PTHR16442">
    <property type="entry name" value="RING FINGER PROTEIN 17"/>
    <property type="match status" value="1"/>
</dbReference>
<dbReference type="AlphaFoldDB" id="A0A401SEJ7"/>
<feature type="domain" description="Tudor" evidence="16">
    <location>
        <begin position="863"/>
        <end position="920"/>
    </location>
</feature>
<keyword evidence="18" id="KW-1185">Reference proteome</keyword>
<dbReference type="PROSITE" id="PS50304">
    <property type="entry name" value="TUDOR"/>
    <property type="match status" value="4"/>
</dbReference>
<dbReference type="CDD" id="cd20415">
    <property type="entry name" value="Tudor_TDRD4_rpt2"/>
    <property type="match status" value="1"/>
</dbReference>
<dbReference type="GO" id="GO:0008270">
    <property type="term" value="F:zinc ion binding"/>
    <property type="evidence" value="ECO:0007669"/>
    <property type="project" value="UniProtKB-KW"/>
</dbReference>
<evidence type="ECO:0000256" key="1">
    <source>
        <dbReference type="ARBA" id="ARBA00004123"/>
    </source>
</evidence>
<proteinExistence type="predicted"/>
<evidence type="ECO:0000256" key="7">
    <source>
        <dbReference type="ARBA" id="ARBA00022771"/>
    </source>
</evidence>
<keyword evidence="7" id="KW-0863">Zinc-finger</keyword>